<evidence type="ECO:0000313" key="2">
    <source>
        <dbReference type="EMBL" id="KAK6749346.1"/>
    </source>
</evidence>
<evidence type="ECO:0000256" key="1">
    <source>
        <dbReference type="SAM" id="MobiDB-lite"/>
    </source>
</evidence>
<protein>
    <submittedName>
        <fullName evidence="2">Uncharacterized protein</fullName>
    </submittedName>
</protein>
<name>A0ABR1DFT3_NECAM</name>
<gene>
    <name evidence="2" type="primary">Necator_chrIV.g15057</name>
    <name evidence="2" type="ORF">RB195_001762</name>
</gene>
<proteinExistence type="predicted"/>
<organism evidence="2 3">
    <name type="scientific">Necator americanus</name>
    <name type="common">Human hookworm</name>
    <dbReference type="NCBI Taxonomy" id="51031"/>
    <lineage>
        <taxon>Eukaryota</taxon>
        <taxon>Metazoa</taxon>
        <taxon>Ecdysozoa</taxon>
        <taxon>Nematoda</taxon>
        <taxon>Chromadorea</taxon>
        <taxon>Rhabditida</taxon>
        <taxon>Rhabditina</taxon>
        <taxon>Rhabditomorpha</taxon>
        <taxon>Strongyloidea</taxon>
        <taxon>Ancylostomatidae</taxon>
        <taxon>Bunostominae</taxon>
        <taxon>Necator</taxon>
    </lineage>
</organism>
<accession>A0ABR1DFT3</accession>
<dbReference type="Proteomes" id="UP001303046">
    <property type="component" value="Unassembled WGS sequence"/>
</dbReference>
<comment type="caution">
    <text evidence="2">The sequence shown here is derived from an EMBL/GenBank/DDBJ whole genome shotgun (WGS) entry which is preliminary data.</text>
</comment>
<dbReference type="EMBL" id="JAVFWL010000004">
    <property type="protein sequence ID" value="KAK6749346.1"/>
    <property type="molecule type" value="Genomic_DNA"/>
</dbReference>
<evidence type="ECO:0000313" key="3">
    <source>
        <dbReference type="Proteomes" id="UP001303046"/>
    </source>
</evidence>
<feature type="region of interest" description="Disordered" evidence="1">
    <location>
        <begin position="163"/>
        <end position="182"/>
    </location>
</feature>
<sequence>MRAKESSGTAKPMKSPTTHRTLEKCFLELSQRGELLLFLPSFDLRQISRFRDSRTFARYLVAYLPRISTFQQFGSTAGYGRTAPSSPFPEWSYPQHDAYPYMTLLAAPRLSFPIHAAPTFMRAPVAAPYFHPGYAYPMYPHPQYYRLGSNAHDTSPAYTTVRQQGMEPATSDDDAELAPSEINDDGRLADSLLFYPELLRTRLYRQLQAMRRSYRLGKALEKMKIS</sequence>
<keyword evidence="3" id="KW-1185">Reference proteome</keyword>
<reference evidence="2 3" key="1">
    <citation type="submission" date="2023-08" db="EMBL/GenBank/DDBJ databases">
        <title>A Necator americanus chromosomal reference genome.</title>
        <authorList>
            <person name="Ilik V."/>
            <person name="Petrzelkova K.J."/>
            <person name="Pardy F."/>
            <person name="Fuh T."/>
            <person name="Niatou-Singa F.S."/>
            <person name="Gouil Q."/>
            <person name="Baker L."/>
            <person name="Ritchie M.E."/>
            <person name="Jex A.R."/>
            <person name="Gazzola D."/>
            <person name="Li H."/>
            <person name="Toshio Fujiwara R."/>
            <person name="Zhan B."/>
            <person name="Aroian R.V."/>
            <person name="Pafco B."/>
            <person name="Schwarz E.M."/>
        </authorList>
    </citation>
    <scope>NUCLEOTIDE SEQUENCE [LARGE SCALE GENOMIC DNA]</scope>
    <source>
        <strain evidence="2 3">Aroian</strain>
        <tissue evidence="2">Whole animal</tissue>
    </source>
</reference>